<comment type="caution">
    <text evidence="1">The sequence shown here is derived from an EMBL/GenBank/DDBJ whole genome shotgun (WGS) entry which is preliminary data.</text>
</comment>
<accession>A0A1D2N4C7</accession>
<keyword evidence="1" id="KW-0808">Transferase</keyword>
<name>A0A1D2N4C7_ORCCI</name>
<dbReference type="GO" id="GO:0016740">
    <property type="term" value="F:transferase activity"/>
    <property type="evidence" value="ECO:0007669"/>
    <property type="project" value="UniProtKB-KW"/>
</dbReference>
<dbReference type="Proteomes" id="UP000094527">
    <property type="component" value="Unassembled WGS sequence"/>
</dbReference>
<gene>
    <name evidence="1" type="ORF">Ocin01_06555</name>
</gene>
<keyword evidence="2" id="KW-1185">Reference proteome</keyword>
<dbReference type="OrthoDB" id="38125at2759"/>
<evidence type="ECO:0000313" key="2">
    <source>
        <dbReference type="Proteomes" id="UP000094527"/>
    </source>
</evidence>
<dbReference type="EMBL" id="LJIJ01000232">
    <property type="protein sequence ID" value="ODN00124.1"/>
    <property type="molecule type" value="Genomic_DNA"/>
</dbReference>
<organism evidence="1 2">
    <name type="scientific">Orchesella cincta</name>
    <name type="common">Springtail</name>
    <name type="synonym">Podura cincta</name>
    <dbReference type="NCBI Taxonomy" id="48709"/>
    <lineage>
        <taxon>Eukaryota</taxon>
        <taxon>Metazoa</taxon>
        <taxon>Ecdysozoa</taxon>
        <taxon>Arthropoda</taxon>
        <taxon>Hexapoda</taxon>
        <taxon>Collembola</taxon>
        <taxon>Entomobryomorpha</taxon>
        <taxon>Entomobryoidea</taxon>
        <taxon>Orchesellidae</taxon>
        <taxon>Orchesellinae</taxon>
        <taxon>Orchesella</taxon>
    </lineage>
</organism>
<protein>
    <submittedName>
        <fullName evidence="1">Polyamine aminopropyltransferase</fullName>
    </submittedName>
</protein>
<sequence>MNNSLPFIAGGFDSPKLALFYREDWILLLESYRNIFNDTISCALHLIAGPVESLSGGKYYKKCKEALKPAEYFLTR</sequence>
<evidence type="ECO:0000313" key="1">
    <source>
        <dbReference type="EMBL" id="ODN00124.1"/>
    </source>
</evidence>
<proteinExistence type="predicted"/>
<dbReference type="AlphaFoldDB" id="A0A1D2N4C7"/>
<reference evidence="1 2" key="1">
    <citation type="journal article" date="2016" name="Genome Biol. Evol.">
        <title>Gene Family Evolution Reflects Adaptation to Soil Environmental Stressors in the Genome of the Collembolan Orchesella cincta.</title>
        <authorList>
            <person name="Faddeeva-Vakhrusheva A."/>
            <person name="Derks M.F."/>
            <person name="Anvar S.Y."/>
            <person name="Agamennone V."/>
            <person name="Suring W."/>
            <person name="Smit S."/>
            <person name="van Straalen N.M."/>
            <person name="Roelofs D."/>
        </authorList>
    </citation>
    <scope>NUCLEOTIDE SEQUENCE [LARGE SCALE GENOMIC DNA]</scope>
    <source>
        <tissue evidence="1">Mixed pool</tissue>
    </source>
</reference>